<dbReference type="Pfam" id="PF00755">
    <property type="entry name" value="Carn_acyltransf"/>
    <property type="match status" value="1"/>
</dbReference>
<evidence type="ECO:0000256" key="4">
    <source>
        <dbReference type="PIRSR" id="PIRSR600542-1"/>
    </source>
</evidence>
<dbReference type="PANTHER" id="PTHR22589:SF103">
    <property type="entry name" value="CARNITINE O-ACETYL-TRANSFERASE, ISOFORM A-RELATED"/>
    <property type="match status" value="1"/>
</dbReference>
<keyword evidence="2" id="KW-0808">Transferase</keyword>
<dbReference type="EMBL" id="JAJJHW010001127">
    <property type="protein sequence ID" value="KAH8377589.1"/>
    <property type="molecule type" value="Genomic_DNA"/>
</dbReference>
<evidence type="ECO:0000256" key="1">
    <source>
        <dbReference type="ARBA" id="ARBA00005232"/>
    </source>
</evidence>
<dbReference type="GO" id="GO:0005777">
    <property type="term" value="C:peroxisome"/>
    <property type="evidence" value="ECO:0007669"/>
    <property type="project" value="TreeGrafter"/>
</dbReference>
<evidence type="ECO:0000259" key="5">
    <source>
        <dbReference type="Pfam" id="PF00755"/>
    </source>
</evidence>
<organism evidence="6 7">
    <name type="scientific">Drosophila rubida</name>
    <dbReference type="NCBI Taxonomy" id="30044"/>
    <lineage>
        <taxon>Eukaryota</taxon>
        <taxon>Metazoa</taxon>
        <taxon>Ecdysozoa</taxon>
        <taxon>Arthropoda</taxon>
        <taxon>Hexapoda</taxon>
        <taxon>Insecta</taxon>
        <taxon>Pterygota</taxon>
        <taxon>Neoptera</taxon>
        <taxon>Endopterygota</taxon>
        <taxon>Diptera</taxon>
        <taxon>Brachycera</taxon>
        <taxon>Muscomorpha</taxon>
        <taxon>Ephydroidea</taxon>
        <taxon>Drosophilidae</taxon>
        <taxon>Drosophila</taxon>
    </lineage>
</organism>
<proteinExistence type="inferred from homology"/>
<dbReference type="AlphaFoldDB" id="A0AAD4K7R9"/>
<dbReference type="GO" id="GO:0004092">
    <property type="term" value="F:carnitine O-acetyltransferase activity"/>
    <property type="evidence" value="ECO:0007669"/>
    <property type="project" value="TreeGrafter"/>
</dbReference>
<dbReference type="PANTHER" id="PTHR22589">
    <property type="entry name" value="CARNITINE O-ACYLTRANSFERASE"/>
    <property type="match status" value="1"/>
</dbReference>
<feature type="domain" description="Choline/carnitine acyltransferase" evidence="5">
    <location>
        <begin position="20"/>
        <end position="583"/>
    </location>
</feature>
<dbReference type="InterPro" id="IPR000542">
    <property type="entry name" value="Carn_acyl_trans"/>
</dbReference>
<keyword evidence="3" id="KW-0012">Acyltransferase</keyword>
<evidence type="ECO:0000313" key="6">
    <source>
        <dbReference type="EMBL" id="KAH8377589.1"/>
    </source>
</evidence>
<evidence type="ECO:0000256" key="2">
    <source>
        <dbReference type="ARBA" id="ARBA00022679"/>
    </source>
</evidence>
<keyword evidence="7" id="KW-1185">Reference proteome</keyword>
<accession>A0AAD4K7R9</accession>
<evidence type="ECO:0000256" key="3">
    <source>
        <dbReference type="ARBA" id="ARBA00023315"/>
    </source>
</evidence>
<dbReference type="FunFam" id="3.30.559.70:FF:000010">
    <property type="entry name" value="Carnitine O-Acetyl-Transferase, isoform B"/>
    <property type="match status" value="1"/>
</dbReference>
<feature type="active site" description="Proton acceptor" evidence="4">
    <location>
        <position position="316"/>
    </location>
</feature>
<comment type="caution">
    <text evidence="6">The sequence shown here is derived from an EMBL/GenBank/DDBJ whole genome shotgun (WGS) entry which is preliminary data.</text>
</comment>
<dbReference type="Gene3D" id="3.30.559.10">
    <property type="entry name" value="Chloramphenicol acetyltransferase-like domain"/>
    <property type="match status" value="1"/>
</dbReference>
<dbReference type="Proteomes" id="UP001200034">
    <property type="component" value="Unassembled WGS sequence"/>
</dbReference>
<sequence length="613" mass="69219">MLPRASVTIRQVACNLQTYPVMPLKQTIALYLHSIRPFFSEEDFVKQQQHALDFLRNKGDGLQELLEAAGREETNWLANRWIAARYLRYRGPLTVFTSPCIAFPKQDFGNIIDFAHFTAQAIYGMCEFRYMLENDLIPVHQVEQYDLDNSQYHNVFGTVRKPHKSCDTLEQCSSDYVMVIHHNNFYKLPVYTAEGRILNINELRNRLLTILHGDREKGPEIGLLTHDTRNNWADAYGALCSQEHNANVVQCIEDSLFTVSLDEVVSQPPKGRERAVLAEQLLHGGGLKSNSANRWMDKTLQLIVNPNGMAGICMEHAPADPQPAVSMMSYVQSNITNPQFGHDDCTNVVEQPHQLQFLELDRGMDLWLDAARSSIDKISKRLELEAFKFPCYGKCLIKSQGLSPDSFIQMALQLAFYRLHKELPAQYESAHLRIFKYGRTETIRSTSMKSYAFVLAMTSKCSTLRERVMALRAAVDGHHAQTRMALHGHAVDRHLFGLIQMAREHALPLPQFFCSLGYLKSSQFRVLSSQVATPHDGFMAFGPHTSEGYGCCYNPRHNDIIMAITSWNLKPQISASSYGKAIEMALADMGQLILEAGGPNAAHAATDCKKTDK</sequence>
<evidence type="ECO:0000313" key="7">
    <source>
        <dbReference type="Proteomes" id="UP001200034"/>
    </source>
</evidence>
<dbReference type="InterPro" id="IPR042231">
    <property type="entry name" value="Cho/carn_acyl_trans_2"/>
</dbReference>
<dbReference type="SUPFAM" id="SSF52777">
    <property type="entry name" value="CoA-dependent acyltransferases"/>
    <property type="match status" value="2"/>
</dbReference>
<name>A0AAD4K7R9_9MUSC</name>
<protein>
    <recommendedName>
        <fullName evidence="5">Choline/carnitine acyltransferase domain-containing protein</fullName>
    </recommendedName>
</protein>
<dbReference type="InterPro" id="IPR039551">
    <property type="entry name" value="Cho/carn_acyl_trans"/>
</dbReference>
<comment type="similarity">
    <text evidence="1">Belongs to the carnitine/choline acetyltransferase family.</text>
</comment>
<dbReference type="Gene3D" id="3.30.559.70">
    <property type="entry name" value="Choline/Carnitine o-acyltransferase, domain 2"/>
    <property type="match status" value="1"/>
</dbReference>
<gene>
    <name evidence="6" type="ORF">KR093_006178</name>
</gene>
<dbReference type="GO" id="GO:0019254">
    <property type="term" value="P:carnitine metabolic process, CoA-linked"/>
    <property type="evidence" value="ECO:0007669"/>
    <property type="project" value="TreeGrafter"/>
</dbReference>
<reference evidence="6" key="1">
    <citation type="journal article" date="2021" name="Mol. Ecol. Resour.">
        <title>Phylogenomic analyses of the genus Drosophila reveals genomic signals of climate adaptation.</title>
        <authorList>
            <person name="Li F."/>
            <person name="Rane R.V."/>
            <person name="Luria V."/>
            <person name="Xiong Z."/>
            <person name="Chen J."/>
            <person name="Li Z."/>
            <person name="Catullo R.A."/>
            <person name="Griffin P.C."/>
            <person name="Schiffer M."/>
            <person name="Pearce S."/>
            <person name="Lee S.F."/>
            <person name="McElroy K."/>
            <person name="Stocker A."/>
            <person name="Shirriffs J."/>
            <person name="Cockerell F."/>
            <person name="Coppin C."/>
            <person name="Sgro C.M."/>
            <person name="Karger A."/>
            <person name="Cain J.W."/>
            <person name="Weber J.A."/>
            <person name="Santpere G."/>
            <person name="Kirschner M.W."/>
            <person name="Hoffmann A.A."/>
            <person name="Oakeshott J.G."/>
            <person name="Zhang G."/>
        </authorList>
    </citation>
    <scope>NUCLEOTIDE SEQUENCE</scope>
    <source>
        <strain evidence="6">BGI-SZ-2011g</strain>
    </source>
</reference>
<dbReference type="InterPro" id="IPR023213">
    <property type="entry name" value="CAT-like_dom_sf"/>
</dbReference>